<dbReference type="Gene3D" id="2.40.30.200">
    <property type="match status" value="1"/>
</dbReference>
<name>A0ABU2UIB9_9ACTN</name>
<dbReference type="InterPro" id="IPR054738">
    <property type="entry name" value="Siphovirus-type_tail_C"/>
</dbReference>
<feature type="domain" description="Siphovirus-type tail component C-terminal" evidence="3">
    <location>
        <begin position="184"/>
        <end position="265"/>
    </location>
</feature>
<comment type="caution">
    <text evidence="4">The sequence shown here is derived from an EMBL/GenBank/DDBJ whole genome shotgun (WGS) entry which is preliminary data.</text>
</comment>
<feature type="domain" description="Siphovirus-type tail component RIFT-related" evidence="2">
    <location>
        <begin position="31"/>
        <end position="132"/>
    </location>
</feature>
<dbReference type="EMBL" id="JAVRFF010000012">
    <property type="protein sequence ID" value="MDT0473013.1"/>
    <property type="molecule type" value="Genomic_DNA"/>
</dbReference>
<dbReference type="Pfam" id="PF22768">
    <property type="entry name" value="SPP1_Dit"/>
    <property type="match status" value="1"/>
</dbReference>
<protein>
    <submittedName>
        <fullName evidence="4">Phage tail family protein</fullName>
    </submittedName>
</protein>
<feature type="region of interest" description="Disordered" evidence="1">
    <location>
        <begin position="33"/>
        <end position="55"/>
    </location>
</feature>
<dbReference type="Pfam" id="PF05709">
    <property type="entry name" value="Sipho_tail"/>
    <property type="match status" value="1"/>
</dbReference>
<proteinExistence type="predicted"/>
<feature type="compositionally biased region" description="Basic and acidic residues" evidence="1">
    <location>
        <begin position="34"/>
        <end position="46"/>
    </location>
</feature>
<gene>
    <name evidence="4" type="ORF">RM863_12850</name>
</gene>
<evidence type="ECO:0000313" key="5">
    <source>
        <dbReference type="Proteomes" id="UP001180489"/>
    </source>
</evidence>
<reference evidence="4" key="1">
    <citation type="submission" date="2024-05" db="EMBL/GenBank/DDBJ databases">
        <title>30 novel species of actinomycetes from the DSMZ collection.</title>
        <authorList>
            <person name="Nouioui I."/>
        </authorList>
    </citation>
    <scope>NUCLEOTIDE SEQUENCE</scope>
    <source>
        <strain evidence="4">DSM 41014</strain>
    </source>
</reference>
<keyword evidence="5" id="KW-1185">Reference proteome</keyword>
<accession>A0ABU2UIB9</accession>
<evidence type="ECO:0000313" key="4">
    <source>
        <dbReference type="EMBL" id="MDT0473013.1"/>
    </source>
</evidence>
<sequence length="287" mass="30707">MPQQALGRIQWGPLTFGPGSQYAVTGVDGLDDLPDIRSEDVDRPGQHGDYTGPDWTGPRTITLKLGLRGRSPDDLRALSLALRAATQPQRQPAPLQFLDQDMLVWAKVRKRSIPYDAEYLWSIGDAALELYCADPYLYGLTEQSESTTAYSPSAGRTYPLVYAGSGRTYGAAGTSGRITAVNGGASEAYPVLRIDGPVAAPAVEQVTSGAILQIDATIQAGDFLVIDTWTRAVLLGGTSPRRSWVRAGSTWPTLLPGPNEVAYRGNALPGASGQTSLLTVTWRDTSL</sequence>
<evidence type="ECO:0000256" key="1">
    <source>
        <dbReference type="SAM" id="MobiDB-lite"/>
    </source>
</evidence>
<dbReference type="RefSeq" id="WP_311635087.1">
    <property type="nucleotide sequence ID" value="NZ_JAVRFF010000012.1"/>
</dbReference>
<dbReference type="Gene3D" id="2.60.120.860">
    <property type="match status" value="1"/>
</dbReference>
<evidence type="ECO:0000259" key="3">
    <source>
        <dbReference type="Pfam" id="PF22768"/>
    </source>
</evidence>
<evidence type="ECO:0000259" key="2">
    <source>
        <dbReference type="Pfam" id="PF05709"/>
    </source>
</evidence>
<dbReference type="InterPro" id="IPR008841">
    <property type="entry name" value="Siphovirus-type_tail_N"/>
</dbReference>
<dbReference type="Proteomes" id="UP001180489">
    <property type="component" value="Unassembled WGS sequence"/>
</dbReference>
<organism evidence="4 5">
    <name type="scientific">Streptomyces hintoniae</name>
    <dbReference type="NCBI Taxonomy" id="3075521"/>
    <lineage>
        <taxon>Bacteria</taxon>
        <taxon>Bacillati</taxon>
        <taxon>Actinomycetota</taxon>
        <taxon>Actinomycetes</taxon>
        <taxon>Kitasatosporales</taxon>
        <taxon>Streptomycetaceae</taxon>
        <taxon>Streptomyces</taxon>
    </lineage>
</organism>